<keyword evidence="4 8" id="KW-0812">Transmembrane</keyword>
<keyword evidence="5 8" id="KW-1133">Transmembrane helix</keyword>
<name>A0A0D2YDK6_FUSOF</name>
<feature type="transmembrane region" description="Helical" evidence="8">
    <location>
        <begin position="262"/>
        <end position="285"/>
    </location>
</feature>
<evidence type="ECO:0000256" key="5">
    <source>
        <dbReference type="ARBA" id="ARBA00022989"/>
    </source>
</evidence>
<evidence type="ECO:0000313" key="10">
    <source>
        <dbReference type="Proteomes" id="UP000002489"/>
    </source>
</evidence>
<reference evidence="10" key="1">
    <citation type="journal article" date="2012" name="Mol. Plant Microbe Interact.">
        <title>A highly conserved effector in Fusarium oxysporum is required for full virulence on Arabidopsis.</title>
        <authorList>
            <person name="Thatcher L.F."/>
            <person name="Gardiner D.M."/>
            <person name="Kazan K."/>
            <person name="Manners J."/>
        </authorList>
    </citation>
    <scope>NUCLEOTIDE SEQUENCE [LARGE SCALE GENOMIC DNA]</scope>
    <source>
        <strain evidence="10">Fo5176</strain>
    </source>
</reference>
<sequence length="310" mass="35120">MAVRSRMAWRSWRPVNLKAKFWNTISTNYHLGFTSFGGPPVHFRIFRDKFVDKLQWIDNQVYQELFSVCQAFSGPGSTKMHYCINLIHDEKAITDKITRILVLLGGAAGILYNALWYFPLLMFVAGCATVVHDYRWLHGPIKTIVGLMKNPTKRLRAQEPESIELPQGRSADQDNNATTTAASFGTTREHDDVVSRTSQENNAQTLPITENSHSEADSEPRVIPPERSLNFSWSFGLGIIVFFLITFIVIMVLRGKLRVKTYLFSFFANMYLAGTIIFGGGPVVIPLLREYVVAEGWFMVQWVFGALSVV</sequence>
<keyword evidence="6 8" id="KW-0472">Membrane</keyword>
<dbReference type="Proteomes" id="UP000002489">
    <property type="component" value="Unassembled WGS sequence"/>
</dbReference>
<evidence type="ECO:0000313" key="9">
    <source>
        <dbReference type="EnsemblFungi" id="FOXG_14390P0"/>
    </source>
</evidence>
<dbReference type="EnsemblFungi" id="FOXG_14390T0">
    <property type="protein sequence ID" value="FOXG_14390P0"/>
    <property type="gene ID" value="FOXG_14390"/>
</dbReference>
<evidence type="ECO:0000256" key="7">
    <source>
        <dbReference type="SAM" id="MobiDB-lite"/>
    </source>
</evidence>
<evidence type="ECO:0000256" key="4">
    <source>
        <dbReference type="ARBA" id="ARBA00022692"/>
    </source>
</evidence>
<protein>
    <recommendedName>
        <fullName evidence="11">Chromate transport protein</fullName>
    </recommendedName>
</protein>
<dbReference type="InterPro" id="IPR003370">
    <property type="entry name" value="Chromate_transpt"/>
</dbReference>
<feature type="transmembrane region" description="Helical" evidence="8">
    <location>
        <begin position="100"/>
        <end position="118"/>
    </location>
</feature>
<organism evidence="9 10">
    <name type="scientific">Fusarium oxysporum (strain Fo5176)</name>
    <name type="common">Fusarium vascular wilt</name>
    <dbReference type="NCBI Taxonomy" id="660025"/>
    <lineage>
        <taxon>Eukaryota</taxon>
        <taxon>Fungi</taxon>
        <taxon>Dikarya</taxon>
        <taxon>Ascomycota</taxon>
        <taxon>Pezizomycotina</taxon>
        <taxon>Sordariomycetes</taxon>
        <taxon>Hypocreomycetidae</taxon>
        <taxon>Hypocreales</taxon>
        <taxon>Nectriaceae</taxon>
        <taxon>Fusarium</taxon>
        <taxon>Fusarium oxysporum species complex</taxon>
    </lineage>
</organism>
<evidence type="ECO:0000256" key="3">
    <source>
        <dbReference type="ARBA" id="ARBA00022475"/>
    </source>
</evidence>
<comment type="similarity">
    <text evidence="2">Belongs to the chromate ion transporter (CHR) (TC 2.A.51) family.</text>
</comment>
<evidence type="ECO:0008006" key="11">
    <source>
        <dbReference type="Google" id="ProtNLM"/>
    </source>
</evidence>
<dbReference type="GO" id="GO:0015109">
    <property type="term" value="F:chromate transmembrane transporter activity"/>
    <property type="evidence" value="ECO:0007669"/>
    <property type="project" value="InterPro"/>
</dbReference>
<feature type="compositionally biased region" description="Polar residues" evidence="7">
    <location>
        <begin position="195"/>
        <end position="211"/>
    </location>
</feature>
<dbReference type="PANTHER" id="PTHR33567:SF3">
    <property type="entry name" value="CHROMATE ION TRANSPORTER (EUROFUNG)"/>
    <property type="match status" value="1"/>
</dbReference>
<evidence type="ECO:0000256" key="1">
    <source>
        <dbReference type="ARBA" id="ARBA00004651"/>
    </source>
</evidence>
<reference evidence="9" key="2">
    <citation type="submission" date="2025-05" db="UniProtKB">
        <authorList>
            <consortium name="EnsemblFungi"/>
        </authorList>
    </citation>
    <scope>IDENTIFICATION</scope>
    <source>
        <strain evidence="9">4287 / CBS 123668 / FGSC 9935 / NRRL 34936</strain>
    </source>
</reference>
<feature type="transmembrane region" description="Helical" evidence="8">
    <location>
        <begin position="231"/>
        <end position="253"/>
    </location>
</feature>
<feature type="region of interest" description="Disordered" evidence="7">
    <location>
        <begin position="159"/>
        <end position="221"/>
    </location>
</feature>
<keyword evidence="3" id="KW-1003">Cell membrane</keyword>
<accession>A0A0D2YDK6</accession>
<proteinExistence type="inferred from homology"/>
<evidence type="ECO:0000256" key="2">
    <source>
        <dbReference type="ARBA" id="ARBA00005262"/>
    </source>
</evidence>
<evidence type="ECO:0000256" key="8">
    <source>
        <dbReference type="SAM" id="Phobius"/>
    </source>
</evidence>
<dbReference type="PANTHER" id="PTHR33567">
    <property type="entry name" value="CHROMATE ION TRANSPORTER (EUROFUNG)"/>
    <property type="match status" value="1"/>
</dbReference>
<evidence type="ECO:0000256" key="6">
    <source>
        <dbReference type="ARBA" id="ARBA00023136"/>
    </source>
</evidence>
<dbReference type="AlphaFoldDB" id="A0A0D2YDK6"/>
<comment type="subcellular location">
    <subcellularLocation>
        <location evidence="1">Cell membrane</location>
        <topology evidence="1">Multi-pass membrane protein</topology>
    </subcellularLocation>
</comment>
<dbReference type="EnsemblFungi" id="FOXG_15092T0">
    <property type="protein sequence ID" value="FOXG_15092P0"/>
    <property type="gene ID" value="FOXG_15092"/>
</dbReference>
<dbReference type="GO" id="GO:0005886">
    <property type="term" value="C:plasma membrane"/>
    <property type="evidence" value="ECO:0007669"/>
    <property type="project" value="UniProtKB-SubCell"/>
</dbReference>
<dbReference type="Pfam" id="PF02417">
    <property type="entry name" value="Chromate_transp"/>
    <property type="match status" value="1"/>
</dbReference>